<keyword evidence="1" id="KW-0479">Metal-binding</keyword>
<dbReference type="SMART" id="SM00184">
    <property type="entry name" value="RING"/>
    <property type="match status" value="1"/>
</dbReference>
<dbReference type="Proteomes" id="UP000799440">
    <property type="component" value="Unassembled WGS sequence"/>
</dbReference>
<dbReference type="InterPro" id="IPR013083">
    <property type="entry name" value="Znf_RING/FYVE/PHD"/>
</dbReference>
<dbReference type="EMBL" id="MU006589">
    <property type="protein sequence ID" value="KAF2744365.1"/>
    <property type="molecule type" value="Genomic_DNA"/>
</dbReference>
<sequence>MASTQTPRFDLVDLTSDPVEICTLCRGPLEDTDSPFYLMECNRRIGLHGHSTSRCILVEVHYYLSEEGRPRPKLSGLVPLCFTCAQTVEDVAMDLQFSMCSLLLRQTYATSCSIQACKDDIEEKLVSTPCGHTFCLHCFVSATDFQFNVALRCPYCRAKLPANYDLDSSRETGNRPQDPTPTAELCLPWKPEKAHPERKFTLEPVLVGQSSQSQAEIPCLR</sequence>
<dbReference type="PROSITE" id="PS50089">
    <property type="entry name" value="ZF_RING_2"/>
    <property type="match status" value="1"/>
</dbReference>
<evidence type="ECO:0000256" key="5">
    <source>
        <dbReference type="SAM" id="MobiDB-lite"/>
    </source>
</evidence>
<evidence type="ECO:0000259" key="6">
    <source>
        <dbReference type="PROSITE" id="PS50089"/>
    </source>
</evidence>
<name>A0A6A6V1N3_9PLEO</name>
<dbReference type="InterPro" id="IPR001841">
    <property type="entry name" value="Znf_RING"/>
</dbReference>
<feature type="region of interest" description="Disordered" evidence="5">
    <location>
        <begin position="167"/>
        <end position="186"/>
    </location>
</feature>
<evidence type="ECO:0000256" key="1">
    <source>
        <dbReference type="ARBA" id="ARBA00022723"/>
    </source>
</evidence>
<evidence type="ECO:0000313" key="8">
    <source>
        <dbReference type="Proteomes" id="UP000799440"/>
    </source>
</evidence>
<dbReference type="GO" id="GO:0008270">
    <property type="term" value="F:zinc ion binding"/>
    <property type="evidence" value="ECO:0007669"/>
    <property type="project" value="UniProtKB-KW"/>
</dbReference>
<evidence type="ECO:0000256" key="3">
    <source>
        <dbReference type="ARBA" id="ARBA00022833"/>
    </source>
</evidence>
<dbReference type="OrthoDB" id="6105938at2759"/>
<keyword evidence="8" id="KW-1185">Reference proteome</keyword>
<dbReference type="Pfam" id="PF00097">
    <property type="entry name" value="zf-C3HC4"/>
    <property type="match status" value="1"/>
</dbReference>
<dbReference type="AlphaFoldDB" id="A0A6A6V1N3"/>
<evidence type="ECO:0000256" key="2">
    <source>
        <dbReference type="ARBA" id="ARBA00022771"/>
    </source>
</evidence>
<keyword evidence="3" id="KW-0862">Zinc</keyword>
<evidence type="ECO:0000256" key="4">
    <source>
        <dbReference type="PROSITE-ProRule" id="PRU00175"/>
    </source>
</evidence>
<gene>
    <name evidence="7" type="ORF">M011DRAFT_470494</name>
</gene>
<proteinExistence type="predicted"/>
<feature type="domain" description="RING-type" evidence="6">
    <location>
        <begin position="117"/>
        <end position="157"/>
    </location>
</feature>
<dbReference type="InterPro" id="IPR018957">
    <property type="entry name" value="Znf_C3HC4_RING-type"/>
</dbReference>
<protein>
    <recommendedName>
        <fullName evidence="6">RING-type domain-containing protein</fullName>
    </recommendedName>
</protein>
<organism evidence="7 8">
    <name type="scientific">Sporormia fimetaria CBS 119925</name>
    <dbReference type="NCBI Taxonomy" id="1340428"/>
    <lineage>
        <taxon>Eukaryota</taxon>
        <taxon>Fungi</taxon>
        <taxon>Dikarya</taxon>
        <taxon>Ascomycota</taxon>
        <taxon>Pezizomycotina</taxon>
        <taxon>Dothideomycetes</taxon>
        <taxon>Pleosporomycetidae</taxon>
        <taxon>Pleosporales</taxon>
        <taxon>Sporormiaceae</taxon>
        <taxon>Sporormia</taxon>
    </lineage>
</organism>
<dbReference type="SUPFAM" id="SSF57850">
    <property type="entry name" value="RING/U-box"/>
    <property type="match status" value="1"/>
</dbReference>
<dbReference type="Gene3D" id="3.30.40.10">
    <property type="entry name" value="Zinc/RING finger domain, C3HC4 (zinc finger)"/>
    <property type="match status" value="1"/>
</dbReference>
<evidence type="ECO:0000313" key="7">
    <source>
        <dbReference type="EMBL" id="KAF2744365.1"/>
    </source>
</evidence>
<reference evidence="7" key="1">
    <citation type="journal article" date="2020" name="Stud. Mycol.">
        <title>101 Dothideomycetes genomes: a test case for predicting lifestyles and emergence of pathogens.</title>
        <authorList>
            <person name="Haridas S."/>
            <person name="Albert R."/>
            <person name="Binder M."/>
            <person name="Bloem J."/>
            <person name="Labutti K."/>
            <person name="Salamov A."/>
            <person name="Andreopoulos B."/>
            <person name="Baker S."/>
            <person name="Barry K."/>
            <person name="Bills G."/>
            <person name="Bluhm B."/>
            <person name="Cannon C."/>
            <person name="Castanera R."/>
            <person name="Culley D."/>
            <person name="Daum C."/>
            <person name="Ezra D."/>
            <person name="Gonzalez J."/>
            <person name="Henrissat B."/>
            <person name="Kuo A."/>
            <person name="Liang C."/>
            <person name="Lipzen A."/>
            <person name="Lutzoni F."/>
            <person name="Magnuson J."/>
            <person name="Mondo S."/>
            <person name="Nolan M."/>
            <person name="Ohm R."/>
            <person name="Pangilinan J."/>
            <person name="Park H.-J."/>
            <person name="Ramirez L."/>
            <person name="Alfaro M."/>
            <person name="Sun H."/>
            <person name="Tritt A."/>
            <person name="Yoshinaga Y."/>
            <person name="Zwiers L.-H."/>
            <person name="Turgeon B."/>
            <person name="Goodwin S."/>
            <person name="Spatafora J."/>
            <person name="Crous P."/>
            <person name="Grigoriev I."/>
        </authorList>
    </citation>
    <scope>NUCLEOTIDE SEQUENCE</scope>
    <source>
        <strain evidence="7">CBS 119925</strain>
    </source>
</reference>
<accession>A0A6A6V1N3</accession>
<keyword evidence="2 4" id="KW-0863">Zinc-finger</keyword>